<dbReference type="AlphaFoldDB" id="A0A2G4YW55"/>
<evidence type="ECO:0000313" key="2">
    <source>
        <dbReference type="Proteomes" id="UP000229730"/>
    </source>
</evidence>
<dbReference type="InParanoid" id="A0A2G4YW55"/>
<proteinExistence type="predicted"/>
<sequence>MLRRWIILVGFYILGTGAVLATDQKTVVTSPRLELACSIGASMRPQALLYREITDQMARRAGYDVVFSEYPWVRALSEFRAGRLAGIYCLSHIPEREAFSHYFPVPFYSAQISLFKIKSNPLSSDSLEDLLRQSIAVQKDSYNANQLAARGATNLIYVFNDEVECRLLRSGRVTFLISDQVSPCSGKNGGSATGERDVVQVGPPVAIDHLYLGISRAYPGQAKIMLDLQQAFMAMVRDGELVPIYQHHNMALPDEIKAMKK</sequence>
<accession>A0A2G4YW55</accession>
<keyword evidence="2" id="KW-1185">Reference proteome</keyword>
<gene>
    <name evidence="1" type="ORF">CRD36_00980</name>
</gene>
<protein>
    <submittedName>
        <fullName evidence="1">Uncharacterized protein</fullName>
    </submittedName>
</protein>
<dbReference type="Proteomes" id="UP000229730">
    <property type="component" value="Unassembled WGS sequence"/>
</dbReference>
<dbReference type="EMBL" id="PDEM01000007">
    <property type="protein sequence ID" value="PHZ86493.1"/>
    <property type="molecule type" value="Genomic_DNA"/>
</dbReference>
<evidence type="ECO:0000313" key="1">
    <source>
        <dbReference type="EMBL" id="PHZ86493.1"/>
    </source>
</evidence>
<dbReference type="Gene3D" id="3.40.190.10">
    <property type="entry name" value="Periplasmic binding protein-like II"/>
    <property type="match status" value="2"/>
</dbReference>
<dbReference type="RefSeq" id="WP_099470870.1">
    <property type="nucleotide sequence ID" value="NZ_CP041025.1"/>
</dbReference>
<name>A0A2G4YW55_9PROT</name>
<reference evidence="1 2" key="1">
    <citation type="submission" date="2017-10" db="EMBL/GenBank/DDBJ databases">
        <title>Frigbacter circumglobatus gen. nov. sp. nov., isolated from sediment cultured in situ.</title>
        <authorList>
            <person name="Zhao Z."/>
        </authorList>
    </citation>
    <scope>NUCLEOTIDE SEQUENCE [LARGE SCALE GENOMIC DNA]</scope>
    <source>
        <strain evidence="1 2">ZYL</strain>
    </source>
</reference>
<organism evidence="1 2">
    <name type="scientific">Paremcibacter congregatus</name>
    <dbReference type="NCBI Taxonomy" id="2043170"/>
    <lineage>
        <taxon>Bacteria</taxon>
        <taxon>Pseudomonadati</taxon>
        <taxon>Pseudomonadota</taxon>
        <taxon>Alphaproteobacteria</taxon>
        <taxon>Emcibacterales</taxon>
        <taxon>Emcibacteraceae</taxon>
        <taxon>Paremcibacter</taxon>
    </lineage>
</organism>
<dbReference type="SUPFAM" id="SSF53850">
    <property type="entry name" value="Periplasmic binding protein-like II"/>
    <property type="match status" value="1"/>
</dbReference>
<dbReference type="OrthoDB" id="6193186at2"/>
<comment type="caution">
    <text evidence="1">The sequence shown here is derived from an EMBL/GenBank/DDBJ whole genome shotgun (WGS) entry which is preliminary data.</text>
</comment>